<feature type="region of interest" description="Disordered" evidence="1">
    <location>
        <begin position="28"/>
        <end position="67"/>
    </location>
</feature>
<dbReference type="Gramene" id="KOM41125">
    <property type="protein sequence ID" value="KOM41125"/>
    <property type="gene ID" value="LR48_Vigan04g132300"/>
</dbReference>
<evidence type="ECO:0000313" key="3">
    <source>
        <dbReference type="Proteomes" id="UP000053144"/>
    </source>
</evidence>
<dbReference type="Proteomes" id="UP000053144">
    <property type="component" value="Chromosome 4"/>
</dbReference>
<sequence length="165" mass="18577">MHTIDDEDSLDILETSSFSSRTIENKVDDVPDHATPCMTSSGSGPTGGGGRSVTQMPDVTSRRVNEKAVTVEFDPRTFVPIGDMQHRSKVYRLEKQPIVQPVNEAREEAEDHDAISILTSRLNKLRKGPVEMLWELRTFGLECHIPLYINFDDAYCKTLEPQELT</sequence>
<accession>A0A0L9UDX0</accession>
<dbReference type="AlphaFoldDB" id="A0A0L9UDX0"/>
<name>A0A0L9UDX0_PHAAN</name>
<reference evidence="3" key="1">
    <citation type="journal article" date="2015" name="Proc. Natl. Acad. Sci. U.S.A.">
        <title>Genome sequencing of adzuki bean (Vigna angularis) provides insight into high starch and low fat accumulation and domestication.</title>
        <authorList>
            <person name="Yang K."/>
            <person name="Tian Z."/>
            <person name="Chen C."/>
            <person name="Luo L."/>
            <person name="Zhao B."/>
            <person name="Wang Z."/>
            <person name="Yu L."/>
            <person name="Li Y."/>
            <person name="Sun Y."/>
            <person name="Li W."/>
            <person name="Chen Y."/>
            <person name="Li Y."/>
            <person name="Zhang Y."/>
            <person name="Ai D."/>
            <person name="Zhao J."/>
            <person name="Shang C."/>
            <person name="Ma Y."/>
            <person name="Wu B."/>
            <person name="Wang M."/>
            <person name="Gao L."/>
            <person name="Sun D."/>
            <person name="Zhang P."/>
            <person name="Guo F."/>
            <person name="Wang W."/>
            <person name="Li Y."/>
            <person name="Wang J."/>
            <person name="Varshney R.K."/>
            <person name="Wang J."/>
            <person name="Ling H.Q."/>
            <person name="Wan P."/>
        </authorList>
    </citation>
    <scope>NUCLEOTIDE SEQUENCE</scope>
    <source>
        <strain evidence="3">cv. Jingnong 6</strain>
    </source>
</reference>
<proteinExistence type="predicted"/>
<protein>
    <submittedName>
        <fullName evidence="2">Uncharacterized protein</fullName>
    </submittedName>
</protein>
<organism evidence="2 3">
    <name type="scientific">Phaseolus angularis</name>
    <name type="common">Azuki bean</name>
    <name type="synonym">Vigna angularis</name>
    <dbReference type="NCBI Taxonomy" id="3914"/>
    <lineage>
        <taxon>Eukaryota</taxon>
        <taxon>Viridiplantae</taxon>
        <taxon>Streptophyta</taxon>
        <taxon>Embryophyta</taxon>
        <taxon>Tracheophyta</taxon>
        <taxon>Spermatophyta</taxon>
        <taxon>Magnoliopsida</taxon>
        <taxon>eudicotyledons</taxon>
        <taxon>Gunneridae</taxon>
        <taxon>Pentapetalae</taxon>
        <taxon>rosids</taxon>
        <taxon>fabids</taxon>
        <taxon>Fabales</taxon>
        <taxon>Fabaceae</taxon>
        <taxon>Papilionoideae</taxon>
        <taxon>50 kb inversion clade</taxon>
        <taxon>NPAAA clade</taxon>
        <taxon>indigoferoid/millettioid clade</taxon>
        <taxon>Phaseoleae</taxon>
        <taxon>Vigna</taxon>
    </lineage>
</organism>
<evidence type="ECO:0000313" key="2">
    <source>
        <dbReference type="EMBL" id="KOM41125.1"/>
    </source>
</evidence>
<evidence type="ECO:0000256" key="1">
    <source>
        <dbReference type="SAM" id="MobiDB-lite"/>
    </source>
</evidence>
<gene>
    <name evidence="2" type="ORF">LR48_Vigan04g132300</name>
</gene>
<dbReference type="EMBL" id="CM003374">
    <property type="protein sequence ID" value="KOM41125.1"/>
    <property type="molecule type" value="Genomic_DNA"/>
</dbReference>